<evidence type="ECO:0000313" key="2">
    <source>
        <dbReference type="Proteomes" id="UP000886520"/>
    </source>
</evidence>
<gene>
    <name evidence="1" type="ORF">GOP47_0008840</name>
</gene>
<dbReference type="EMBL" id="JABFUD020000008">
    <property type="protein sequence ID" value="KAI5076775.1"/>
    <property type="molecule type" value="Genomic_DNA"/>
</dbReference>
<comment type="caution">
    <text evidence="1">The sequence shown here is derived from an EMBL/GenBank/DDBJ whole genome shotgun (WGS) entry which is preliminary data.</text>
</comment>
<organism evidence="1 2">
    <name type="scientific">Adiantum capillus-veneris</name>
    <name type="common">Maidenhair fern</name>
    <dbReference type="NCBI Taxonomy" id="13818"/>
    <lineage>
        <taxon>Eukaryota</taxon>
        <taxon>Viridiplantae</taxon>
        <taxon>Streptophyta</taxon>
        <taxon>Embryophyta</taxon>
        <taxon>Tracheophyta</taxon>
        <taxon>Polypodiopsida</taxon>
        <taxon>Polypodiidae</taxon>
        <taxon>Polypodiales</taxon>
        <taxon>Pteridineae</taxon>
        <taxon>Pteridaceae</taxon>
        <taxon>Vittarioideae</taxon>
        <taxon>Adiantum</taxon>
    </lineage>
</organism>
<dbReference type="Proteomes" id="UP000886520">
    <property type="component" value="Chromosome 8"/>
</dbReference>
<dbReference type="AlphaFoldDB" id="A0A9D4UZR1"/>
<keyword evidence="2" id="KW-1185">Reference proteome</keyword>
<accession>A0A9D4UZR1</accession>
<protein>
    <submittedName>
        <fullName evidence="1">Uncharacterized protein</fullName>
    </submittedName>
</protein>
<proteinExistence type="predicted"/>
<reference evidence="1" key="1">
    <citation type="submission" date="2021-01" db="EMBL/GenBank/DDBJ databases">
        <title>Adiantum capillus-veneris genome.</title>
        <authorList>
            <person name="Fang Y."/>
            <person name="Liao Q."/>
        </authorList>
    </citation>
    <scope>NUCLEOTIDE SEQUENCE</scope>
    <source>
        <strain evidence="1">H3</strain>
        <tissue evidence="1">Leaf</tissue>
    </source>
</reference>
<evidence type="ECO:0000313" key="1">
    <source>
        <dbReference type="EMBL" id="KAI5076775.1"/>
    </source>
</evidence>
<sequence>MELITGFDRSGGGLPRHGDSRFVAIADKAPDRDFQLLTAYGLYRKGIPQGRLIITLQEASRINPWSARQIPRVSKANCMVSYWTRSILNGIHQPCFTP</sequence>
<name>A0A9D4UZR1_ADICA</name>